<dbReference type="Proteomes" id="UP000075304">
    <property type="component" value="Unassembled WGS sequence"/>
</dbReference>
<dbReference type="EMBL" id="LQYI01000063">
    <property type="protein sequence ID" value="KYC68005.1"/>
    <property type="molecule type" value="Genomic_DNA"/>
</dbReference>
<sequence>MTVTYGIWCISFWMFSFKNCKVFFARLQVALLKQVNTE</sequence>
<evidence type="ECO:0000313" key="1">
    <source>
        <dbReference type="EMBL" id="KYC62165.1"/>
    </source>
</evidence>
<comment type="caution">
    <text evidence="1">The sequence shown here is derived from an EMBL/GenBank/DDBJ whole genome shotgun (WGS) entry which is preliminary data.</text>
</comment>
<gene>
    <name evidence="1" type="ORF">B4098_1396</name>
    <name evidence="2" type="ORF">B4099_1590</name>
</gene>
<proteinExistence type="predicted"/>
<reference evidence="3 4" key="1">
    <citation type="submission" date="2016-01" db="EMBL/GenBank/DDBJ databases">
        <title>Genome Sequences of Twelve Sporeforming Bacillus Species Isolated from Foods.</title>
        <authorList>
            <person name="Berendsen E.M."/>
            <person name="Wells-Bennik M.H."/>
            <person name="Krawcyk A.O."/>
            <person name="De Jong A."/>
            <person name="Holsappel S."/>
            <person name="Eijlander R.T."/>
            <person name="Kuipers O.P."/>
        </authorList>
    </citation>
    <scope>NUCLEOTIDE SEQUENCE [LARGE SCALE GENOMIC DNA]</scope>
    <source>
        <strain evidence="1 3">B4098</strain>
        <strain evidence="2 4">B4099</strain>
    </source>
</reference>
<dbReference type="AlphaFoldDB" id="A0A150JXU4"/>
<evidence type="ECO:0000313" key="3">
    <source>
        <dbReference type="Proteomes" id="UP000075288"/>
    </source>
</evidence>
<evidence type="ECO:0000313" key="4">
    <source>
        <dbReference type="Proteomes" id="UP000075304"/>
    </source>
</evidence>
<dbReference type="Proteomes" id="UP000075288">
    <property type="component" value="Unassembled WGS sequence"/>
</dbReference>
<evidence type="ECO:0000313" key="2">
    <source>
        <dbReference type="EMBL" id="KYC68005.1"/>
    </source>
</evidence>
<organism evidence="1 3">
    <name type="scientific">Heyndrickxia coagulans</name>
    <name type="common">Weizmannia coagulans</name>
    <dbReference type="NCBI Taxonomy" id="1398"/>
    <lineage>
        <taxon>Bacteria</taxon>
        <taxon>Bacillati</taxon>
        <taxon>Bacillota</taxon>
        <taxon>Bacilli</taxon>
        <taxon>Bacillales</taxon>
        <taxon>Bacillaceae</taxon>
        <taxon>Heyndrickxia</taxon>
    </lineage>
</organism>
<name>A0A150JXU4_HEYCO</name>
<protein>
    <submittedName>
        <fullName evidence="1">Uncharacterized protein</fullName>
    </submittedName>
</protein>
<accession>A0A150JXU4</accession>
<dbReference type="EMBL" id="LQYG01000056">
    <property type="protein sequence ID" value="KYC62165.1"/>
    <property type="molecule type" value="Genomic_DNA"/>
</dbReference>